<dbReference type="PANTHER" id="PTHR30532">
    <property type="entry name" value="IRON III DICITRATE-BINDING PERIPLASMIC PROTEIN"/>
    <property type="match status" value="1"/>
</dbReference>
<dbReference type="InterPro" id="IPR033870">
    <property type="entry name" value="FatB"/>
</dbReference>
<evidence type="ECO:0000256" key="1">
    <source>
        <dbReference type="ARBA" id="ARBA00004196"/>
    </source>
</evidence>
<feature type="domain" description="Fe/B12 periplasmic-binding" evidence="6">
    <location>
        <begin position="47"/>
        <end position="310"/>
    </location>
</feature>
<keyword evidence="8" id="KW-1185">Reference proteome</keyword>
<keyword evidence="3" id="KW-0813">Transport</keyword>
<dbReference type="Pfam" id="PF01497">
    <property type="entry name" value="Peripla_BP_2"/>
    <property type="match status" value="1"/>
</dbReference>
<accession>A0A255G467</accession>
<evidence type="ECO:0000259" key="6">
    <source>
        <dbReference type="PROSITE" id="PS50983"/>
    </source>
</evidence>
<dbReference type="PANTHER" id="PTHR30532:SF28">
    <property type="entry name" value="PETROBACTIN-BINDING PROTEIN YCLQ"/>
    <property type="match status" value="1"/>
</dbReference>
<reference evidence="7 8" key="1">
    <citation type="submission" date="2017-07" db="EMBL/GenBank/DDBJ databases">
        <title>Draft whole genome sequences of clinical Proprionibacteriaceae strains.</title>
        <authorList>
            <person name="Bernier A.-M."/>
            <person name="Bernard K."/>
            <person name="Domingo M.-C."/>
        </authorList>
    </citation>
    <scope>NUCLEOTIDE SEQUENCE [LARGE SCALE GENOMIC DNA]</scope>
    <source>
        <strain evidence="7 8">NML 030167</strain>
    </source>
</reference>
<dbReference type="GO" id="GO:1901678">
    <property type="term" value="P:iron coordination entity transport"/>
    <property type="evidence" value="ECO:0007669"/>
    <property type="project" value="UniProtKB-ARBA"/>
</dbReference>
<comment type="subcellular location">
    <subcellularLocation>
        <location evidence="1">Cell envelope</location>
    </subcellularLocation>
</comment>
<protein>
    <submittedName>
        <fullName evidence="7">Iron ABC transporter substrate-binding protein</fullName>
    </submittedName>
</protein>
<dbReference type="CDD" id="cd01140">
    <property type="entry name" value="FatB"/>
    <property type="match status" value="1"/>
</dbReference>
<feature type="signal peptide" evidence="5">
    <location>
        <begin position="1"/>
        <end position="23"/>
    </location>
</feature>
<dbReference type="SUPFAM" id="SSF53807">
    <property type="entry name" value="Helical backbone' metal receptor"/>
    <property type="match status" value="1"/>
</dbReference>
<dbReference type="GO" id="GO:0030288">
    <property type="term" value="C:outer membrane-bounded periplasmic space"/>
    <property type="evidence" value="ECO:0007669"/>
    <property type="project" value="TreeGrafter"/>
</dbReference>
<dbReference type="AlphaFoldDB" id="A0A255G467"/>
<dbReference type="EMBL" id="NMVO01000016">
    <property type="protein sequence ID" value="OYO10719.1"/>
    <property type="molecule type" value="Genomic_DNA"/>
</dbReference>
<keyword evidence="4 5" id="KW-0732">Signal</keyword>
<comment type="caution">
    <text evidence="7">The sequence shown here is derived from an EMBL/GenBank/DDBJ whole genome shotgun (WGS) entry which is preliminary data.</text>
</comment>
<sequence length="310" mass="32831">MSLLALIGVLLLSACGQSTGGSAAGGAETQTITHAQGSTELKGSPQRIAVLDFGALDTIKALGFADRVVGLPKQALPGFLGEFRDEKYTDLGTLQEPNLEALNQAKPDLVVIGFRSAKKYPELTKFWPTIDVTYPQELDFVEGNAKAAGIIGQALGATDAVNTRIEALRQRADALKPAAAQAGRGLIVMTSAGKVTLQGPASRFGIIHSRLGVPQAVDGIENISHGQPVSFEQLAQANPDVLFVVDRDAAIGKEGQNAMQVLDNELVRGTNAWRNQKVIQLDGGRWYIAMHGLANAEAQLAELEQGLRTS</sequence>
<proteinExistence type="inferred from homology"/>
<feature type="chain" id="PRO_5012061229" evidence="5">
    <location>
        <begin position="24"/>
        <end position="310"/>
    </location>
</feature>
<comment type="similarity">
    <text evidence="2">Belongs to the bacterial solute-binding protein 8 family.</text>
</comment>
<organism evidence="7 8">
    <name type="scientific">Enemella evansiae</name>
    <dbReference type="NCBI Taxonomy" id="2016499"/>
    <lineage>
        <taxon>Bacteria</taxon>
        <taxon>Bacillati</taxon>
        <taxon>Actinomycetota</taxon>
        <taxon>Actinomycetes</taxon>
        <taxon>Propionibacteriales</taxon>
        <taxon>Propionibacteriaceae</taxon>
        <taxon>Enemella</taxon>
    </lineage>
</organism>
<dbReference type="InterPro" id="IPR002491">
    <property type="entry name" value="ABC_transptr_periplasmic_BD"/>
</dbReference>
<dbReference type="Proteomes" id="UP000215896">
    <property type="component" value="Unassembled WGS sequence"/>
</dbReference>
<dbReference type="Gene3D" id="3.40.50.1980">
    <property type="entry name" value="Nitrogenase molybdenum iron protein domain"/>
    <property type="match status" value="2"/>
</dbReference>
<evidence type="ECO:0000313" key="8">
    <source>
        <dbReference type="Proteomes" id="UP000215896"/>
    </source>
</evidence>
<dbReference type="PROSITE" id="PS50983">
    <property type="entry name" value="FE_B12_PBP"/>
    <property type="match status" value="1"/>
</dbReference>
<evidence type="ECO:0000256" key="2">
    <source>
        <dbReference type="ARBA" id="ARBA00008814"/>
    </source>
</evidence>
<evidence type="ECO:0000256" key="3">
    <source>
        <dbReference type="ARBA" id="ARBA00022448"/>
    </source>
</evidence>
<name>A0A255G467_9ACTN</name>
<evidence type="ECO:0000313" key="7">
    <source>
        <dbReference type="EMBL" id="OYO10719.1"/>
    </source>
</evidence>
<gene>
    <name evidence="7" type="ORF">CGZ94_17210</name>
</gene>
<evidence type="ECO:0000256" key="5">
    <source>
        <dbReference type="SAM" id="SignalP"/>
    </source>
</evidence>
<dbReference type="InterPro" id="IPR051313">
    <property type="entry name" value="Bact_iron-sidero_bind"/>
</dbReference>
<evidence type="ECO:0000256" key="4">
    <source>
        <dbReference type="ARBA" id="ARBA00022729"/>
    </source>
</evidence>